<name>A0A6D2IUB0_9BRAS</name>
<evidence type="ECO:0000256" key="1">
    <source>
        <dbReference type="SAM" id="MobiDB-lite"/>
    </source>
</evidence>
<feature type="region of interest" description="Disordered" evidence="1">
    <location>
        <begin position="50"/>
        <end position="128"/>
    </location>
</feature>
<feature type="compositionally biased region" description="Polar residues" evidence="1">
    <location>
        <begin position="53"/>
        <end position="69"/>
    </location>
</feature>
<organism evidence="2 3">
    <name type="scientific">Microthlaspi erraticum</name>
    <dbReference type="NCBI Taxonomy" id="1685480"/>
    <lineage>
        <taxon>Eukaryota</taxon>
        <taxon>Viridiplantae</taxon>
        <taxon>Streptophyta</taxon>
        <taxon>Embryophyta</taxon>
        <taxon>Tracheophyta</taxon>
        <taxon>Spermatophyta</taxon>
        <taxon>Magnoliopsida</taxon>
        <taxon>eudicotyledons</taxon>
        <taxon>Gunneridae</taxon>
        <taxon>Pentapetalae</taxon>
        <taxon>rosids</taxon>
        <taxon>malvids</taxon>
        <taxon>Brassicales</taxon>
        <taxon>Brassicaceae</taxon>
        <taxon>Coluteocarpeae</taxon>
        <taxon>Microthlaspi</taxon>
    </lineage>
</organism>
<dbReference type="EMBL" id="CACVBM020001070">
    <property type="protein sequence ID" value="CAA7028543.1"/>
    <property type="molecule type" value="Genomic_DNA"/>
</dbReference>
<evidence type="ECO:0000313" key="2">
    <source>
        <dbReference type="EMBL" id="CAA7028543.1"/>
    </source>
</evidence>
<accession>A0A6D2IUB0</accession>
<protein>
    <submittedName>
        <fullName evidence="2">Uncharacterized protein</fullName>
    </submittedName>
</protein>
<evidence type="ECO:0000313" key="3">
    <source>
        <dbReference type="Proteomes" id="UP000467841"/>
    </source>
</evidence>
<comment type="caution">
    <text evidence="2">The sequence shown here is derived from an EMBL/GenBank/DDBJ whole genome shotgun (WGS) entry which is preliminary data.</text>
</comment>
<reference evidence="2" key="1">
    <citation type="submission" date="2020-01" db="EMBL/GenBank/DDBJ databases">
        <authorList>
            <person name="Mishra B."/>
        </authorList>
    </citation>
    <scope>NUCLEOTIDE SEQUENCE [LARGE SCALE GENOMIC DNA]</scope>
</reference>
<keyword evidence="3" id="KW-1185">Reference proteome</keyword>
<proteinExistence type="predicted"/>
<dbReference type="AlphaFoldDB" id="A0A6D2IUB0"/>
<dbReference type="Proteomes" id="UP000467841">
    <property type="component" value="Unassembled WGS sequence"/>
</dbReference>
<sequence>MSRKRVIIDLVKTSPDGSNRELASRPCGTADRGTSIPRSANVRTLRPSCLNARPSSRTEPGSIVPWSTNQKRRDLRPHMTAPREQEGNASRPCGTTRATRTTHPSDQEGLIPCPAESLDQYHPSGQTR</sequence>
<feature type="region of interest" description="Disordered" evidence="1">
    <location>
        <begin position="15"/>
        <end position="36"/>
    </location>
</feature>
<gene>
    <name evidence="2" type="ORF">MERR_LOCUS15778</name>
</gene>